<evidence type="ECO:0000313" key="1">
    <source>
        <dbReference type="EMBL" id="SFV52089.1"/>
    </source>
</evidence>
<organism evidence="1">
    <name type="scientific">hydrothermal vent metagenome</name>
    <dbReference type="NCBI Taxonomy" id="652676"/>
    <lineage>
        <taxon>unclassified sequences</taxon>
        <taxon>metagenomes</taxon>
        <taxon>ecological metagenomes</taxon>
    </lineage>
</organism>
<accession>A0A1W1BF23</accession>
<reference evidence="1" key="1">
    <citation type="submission" date="2016-10" db="EMBL/GenBank/DDBJ databases">
        <authorList>
            <person name="de Groot N.N."/>
        </authorList>
    </citation>
    <scope>NUCLEOTIDE SEQUENCE</scope>
</reference>
<gene>
    <name evidence="1" type="ORF">MNB_SUP05-5-616</name>
</gene>
<protein>
    <submittedName>
        <fullName evidence="1">Uncharacterized protein</fullName>
    </submittedName>
</protein>
<proteinExistence type="predicted"/>
<sequence length="56" mass="6998">MFQLPEQYQQQLINYYIGNGYIFIQNNEINNNLDNDIEIKKNDEYYNFEDLCRRKR</sequence>
<dbReference type="EMBL" id="FPHJ01000004">
    <property type="protein sequence ID" value="SFV52089.1"/>
    <property type="molecule type" value="Genomic_DNA"/>
</dbReference>
<dbReference type="AlphaFoldDB" id="A0A1W1BF23"/>
<name>A0A1W1BF23_9ZZZZ</name>